<sequence length="175" mass="20482">MKNEIRIKRFVAPLAGSLTPIPPSSWTHPAFDFQQDIERAVIPTKLYLVPTLDRLDGEDFESDPDFAPVATSAQQLPDIEEWVRRYVLSTVEIWSGRRSAMQLARWSHRRVFLQLIDRSKIEREMPKIRKIYIQEPIDGVVESLVTLRFGTRIRSLVLRFEGVDRRWLCTEFSLL</sequence>
<dbReference type="EMBL" id="CAEZYL010000015">
    <property type="protein sequence ID" value="CAB4719341.1"/>
    <property type="molecule type" value="Genomic_DNA"/>
</dbReference>
<dbReference type="EMBL" id="CAFBPI010000007">
    <property type="protein sequence ID" value="CAB5006076.1"/>
    <property type="molecule type" value="Genomic_DNA"/>
</dbReference>
<protein>
    <submittedName>
        <fullName evidence="5">Unannotated protein</fullName>
    </submittedName>
</protein>
<dbReference type="EMBL" id="CAEZUY010000002">
    <property type="protein sequence ID" value="CAB4605558.1"/>
    <property type="molecule type" value="Genomic_DNA"/>
</dbReference>
<dbReference type="EMBL" id="CAEZUD010000006">
    <property type="protein sequence ID" value="CAB4584764.1"/>
    <property type="molecule type" value="Genomic_DNA"/>
</dbReference>
<dbReference type="Pfam" id="PF20060">
    <property type="entry name" value="DUF6459"/>
    <property type="match status" value="1"/>
</dbReference>
<proteinExistence type="predicted"/>
<evidence type="ECO:0000313" key="4">
    <source>
        <dbReference type="EMBL" id="CAB4719341.1"/>
    </source>
</evidence>
<dbReference type="EMBL" id="CAEZSC010000001">
    <property type="protein sequence ID" value="CAB4529395.1"/>
    <property type="molecule type" value="Genomic_DNA"/>
</dbReference>
<reference evidence="5" key="1">
    <citation type="submission" date="2020-05" db="EMBL/GenBank/DDBJ databases">
        <authorList>
            <person name="Chiriac C."/>
            <person name="Salcher M."/>
            <person name="Ghai R."/>
            <person name="Kavagutti S V."/>
        </authorList>
    </citation>
    <scope>NUCLEOTIDE SEQUENCE</scope>
</reference>
<evidence type="ECO:0000313" key="5">
    <source>
        <dbReference type="EMBL" id="CAB4887776.1"/>
    </source>
</evidence>
<accession>A0A6J7EX72</accession>
<evidence type="ECO:0000313" key="2">
    <source>
        <dbReference type="EMBL" id="CAB4584764.1"/>
    </source>
</evidence>
<dbReference type="InterPro" id="IPR045596">
    <property type="entry name" value="DUF6459"/>
</dbReference>
<dbReference type="EMBL" id="CAFBME010000002">
    <property type="protein sequence ID" value="CAB4887776.1"/>
    <property type="molecule type" value="Genomic_DNA"/>
</dbReference>
<evidence type="ECO:0000313" key="6">
    <source>
        <dbReference type="EMBL" id="CAB5006076.1"/>
    </source>
</evidence>
<evidence type="ECO:0000313" key="3">
    <source>
        <dbReference type="EMBL" id="CAB4605558.1"/>
    </source>
</evidence>
<dbReference type="AlphaFoldDB" id="A0A6J7EX72"/>
<name>A0A6J7EX72_9ZZZZ</name>
<organism evidence="5">
    <name type="scientific">freshwater metagenome</name>
    <dbReference type="NCBI Taxonomy" id="449393"/>
    <lineage>
        <taxon>unclassified sequences</taxon>
        <taxon>metagenomes</taxon>
        <taxon>ecological metagenomes</taxon>
    </lineage>
</organism>
<evidence type="ECO:0000313" key="1">
    <source>
        <dbReference type="EMBL" id="CAB4529395.1"/>
    </source>
</evidence>
<gene>
    <name evidence="1" type="ORF">UFOPK1380_00014</name>
    <name evidence="2" type="ORF">UFOPK1778_00253</name>
    <name evidence="3" type="ORF">UFOPK1863_00060</name>
    <name evidence="4" type="ORF">UFOPK2689_00426</name>
    <name evidence="5" type="ORF">UFOPK3555_00062</name>
    <name evidence="6" type="ORF">UFOPK4095_00203</name>
</gene>